<evidence type="ECO:0000313" key="4">
    <source>
        <dbReference type="Proteomes" id="UP001221757"/>
    </source>
</evidence>
<feature type="transmembrane region" description="Helical" evidence="1">
    <location>
        <begin position="218"/>
        <end position="241"/>
    </location>
</feature>
<dbReference type="Pfam" id="PF20153">
    <property type="entry name" value="DUF6535"/>
    <property type="match status" value="1"/>
</dbReference>
<feature type="domain" description="DUF6535" evidence="2">
    <location>
        <begin position="63"/>
        <end position="235"/>
    </location>
</feature>
<dbReference type="Proteomes" id="UP001221757">
    <property type="component" value="Unassembled WGS sequence"/>
</dbReference>
<dbReference type="EMBL" id="JARKIE010000403">
    <property type="protein sequence ID" value="KAJ7645277.1"/>
    <property type="molecule type" value="Genomic_DNA"/>
</dbReference>
<evidence type="ECO:0000313" key="3">
    <source>
        <dbReference type="EMBL" id="KAJ7645277.1"/>
    </source>
</evidence>
<keyword evidence="1" id="KW-0472">Membrane</keyword>
<keyword evidence="1" id="KW-0812">Transmembrane</keyword>
<accession>A0AAD7CD32</accession>
<keyword evidence="4" id="KW-1185">Reference proteome</keyword>
<organism evidence="3 4">
    <name type="scientific">Mycena rosella</name>
    <name type="common">Pink bonnet</name>
    <name type="synonym">Agaricus rosellus</name>
    <dbReference type="NCBI Taxonomy" id="1033263"/>
    <lineage>
        <taxon>Eukaryota</taxon>
        <taxon>Fungi</taxon>
        <taxon>Dikarya</taxon>
        <taxon>Basidiomycota</taxon>
        <taxon>Agaricomycotina</taxon>
        <taxon>Agaricomycetes</taxon>
        <taxon>Agaricomycetidae</taxon>
        <taxon>Agaricales</taxon>
        <taxon>Marasmiineae</taxon>
        <taxon>Mycenaceae</taxon>
        <taxon>Mycena</taxon>
    </lineage>
</organism>
<sequence>MDATDAPSDLNTTPAIVKLISLMEEQISVLHRIDQRQAAADISTQPIPQVPATSSSTWGALLRSRIAETIQPKVDRWRSGLDALLVFLGLFSAIVTSFLIDSLSGLQQDEAARTNELLANLTEILIQLNSGANVSTLKIALPTSFQPEAVDVRLNSYWSISLILSLSIAALAVACRGFLNVAVLSSHASAADKLIDINTRWKAAEKILGPALEVIPQFLFLPVVLFVVGLLDSIFSSILSLEILPTPIAAASGLSLFFVAGVVAFLAFALVDASVRPDTSPFQSNLAHVFSKTLKFAHLHGKYKKEGPSRRTRIESTYHEIVQATHDDETLDKASAALLGILEPSFTWHHSLHHLNETLDHLLSPEASLRCNHTAAQVIVDLPRIFNRGNRHLLPSLVEAAQRSANYRSMATLWTSTYVKACAVLVGAFQDEHPAVVCIVGSSYVFTVQDLHQQLSMDYLLVDIFFDYLHSVSPDGSLTPGMVGLFKPNFIEPRHVLAFLHRVSIEDARALVIISLLMAAKTPASVMAAARHSIEVNSLDSDILPIHLGGLVVKSFLQSSSEADLGDANQVLALVDLCSTCIVAAKRKLLQNPGSRYWSRFLETVEAAPACLPPSPELATLTKLMADCRKLVEPVSGT</sequence>
<comment type="caution">
    <text evidence="3">The sequence shown here is derived from an EMBL/GenBank/DDBJ whole genome shotgun (WGS) entry which is preliminary data.</text>
</comment>
<proteinExistence type="predicted"/>
<keyword evidence="1" id="KW-1133">Transmembrane helix</keyword>
<dbReference type="InterPro" id="IPR045338">
    <property type="entry name" value="DUF6535"/>
</dbReference>
<feature type="transmembrane region" description="Helical" evidence="1">
    <location>
        <begin position="157"/>
        <end position="179"/>
    </location>
</feature>
<feature type="transmembrane region" description="Helical" evidence="1">
    <location>
        <begin position="81"/>
        <end position="100"/>
    </location>
</feature>
<protein>
    <recommendedName>
        <fullName evidence="2">DUF6535 domain-containing protein</fullName>
    </recommendedName>
</protein>
<evidence type="ECO:0000259" key="2">
    <source>
        <dbReference type="Pfam" id="PF20153"/>
    </source>
</evidence>
<feature type="transmembrane region" description="Helical" evidence="1">
    <location>
        <begin position="247"/>
        <end position="271"/>
    </location>
</feature>
<dbReference type="AlphaFoldDB" id="A0AAD7CD32"/>
<gene>
    <name evidence="3" type="ORF">B0H17DRAFT_458481</name>
</gene>
<evidence type="ECO:0000256" key="1">
    <source>
        <dbReference type="SAM" id="Phobius"/>
    </source>
</evidence>
<reference evidence="3" key="1">
    <citation type="submission" date="2023-03" db="EMBL/GenBank/DDBJ databases">
        <title>Massive genome expansion in bonnet fungi (Mycena s.s.) driven by repeated elements and novel gene families across ecological guilds.</title>
        <authorList>
            <consortium name="Lawrence Berkeley National Laboratory"/>
            <person name="Harder C.B."/>
            <person name="Miyauchi S."/>
            <person name="Viragh M."/>
            <person name="Kuo A."/>
            <person name="Thoen E."/>
            <person name="Andreopoulos B."/>
            <person name="Lu D."/>
            <person name="Skrede I."/>
            <person name="Drula E."/>
            <person name="Henrissat B."/>
            <person name="Morin E."/>
            <person name="Kohler A."/>
            <person name="Barry K."/>
            <person name="LaButti K."/>
            <person name="Morin E."/>
            <person name="Salamov A."/>
            <person name="Lipzen A."/>
            <person name="Mereny Z."/>
            <person name="Hegedus B."/>
            <person name="Baldrian P."/>
            <person name="Stursova M."/>
            <person name="Weitz H."/>
            <person name="Taylor A."/>
            <person name="Grigoriev I.V."/>
            <person name="Nagy L.G."/>
            <person name="Martin F."/>
            <person name="Kauserud H."/>
        </authorList>
    </citation>
    <scope>NUCLEOTIDE SEQUENCE</scope>
    <source>
        <strain evidence="3">CBHHK067</strain>
    </source>
</reference>
<name>A0AAD7CD32_MYCRO</name>